<dbReference type="EMBL" id="CABPRJ010002020">
    <property type="protein sequence ID" value="VVC42848.1"/>
    <property type="molecule type" value="Genomic_DNA"/>
</dbReference>
<proteinExistence type="predicted"/>
<sequence length="153" mass="17164">MMNSSDSSSILDDDTMGNNSDTGWTIKSNKIHLSDSSEPKSPDPIKTIPNTNTNYNKLFITVYRYEVFSQTEPVTRTTPDLVSTSTTPEISTINHIKPPPPIFVKGVIDFSKTCEALIELIGVDNFYCKSSDRLKIQTANPQSYRSLIHFLKE</sequence>
<evidence type="ECO:0000313" key="2">
    <source>
        <dbReference type="EMBL" id="VVC42848.1"/>
    </source>
</evidence>
<accession>A0A5E4NGI5</accession>
<dbReference type="OrthoDB" id="6593055at2759"/>
<evidence type="ECO:0000313" key="3">
    <source>
        <dbReference type="Proteomes" id="UP000325440"/>
    </source>
</evidence>
<protein>
    <submittedName>
        <fullName evidence="2">Uncharacterized protein</fullName>
    </submittedName>
</protein>
<feature type="compositionally biased region" description="Low complexity" evidence="1">
    <location>
        <begin position="1"/>
        <end position="10"/>
    </location>
</feature>
<organism evidence="2 3">
    <name type="scientific">Cinara cedri</name>
    <dbReference type="NCBI Taxonomy" id="506608"/>
    <lineage>
        <taxon>Eukaryota</taxon>
        <taxon>Metazoa</taxon>
        <taxon>Ecdysozoa</taxon>
        <taxon>Arthropoda</taxon>
        <taxon>Hexapoda</taxon>
        <taxon>Insecta</taxon>
        <taxon>Pterygota</taxon>
        <taxon>Neoptera</taxon>
        <taxon>Paraneoptera</taxon>
        <taxon>Hemiptera</taxon>
        <taxon>Sternorrhyncha</taxon>
        <taxon>Aphidomorpha</taxon>
        <taxon>Aphidoidea</taxon>
        <taxon>Aphididae</taxon>
        <taxon>Lachninae</taxon>
        <taxon>Cinara</taxon>
    </lineage>
</organism>
<gene>
    <name evidence="2" type="ORF">CINCED_3A011021</name>
</gene>
<reference evidence="2 3" key="1">
    <citation type="submission" date="2019-08" db="EMBL/GenBank/DDBJ databases">
        <authorList>
            <person name="Alioto T."/>
            <person name="Alioto T."/>
            <person name="Gomez Garrido J."/>
        </authorList>
    </citation>
    <scope>NUCLEOTIDE SEQUENCE [LARGE SCALE GENOMIC DNA]</scope>
</reference>
<feature type="compositionally biased region" description="Basic and acidic residues" evidence="1">
    <location>
        <begin position="32"/>
        <end position="43"/>
    </location>
</feature>
<keyword evidence="3" id="KW-1185">Reference proteome</keyword>
<dbReference type="Proteomes" id="UP000325440">
    <property type="component" value="Unassembled WGS sequence"/>
</dbReference>
<name>A0A5E4NGI5_9HEMI</name>
<feature type="region of interest" description="Disordered" evidence="1">
    <location>
        <begin position="1"/>
        <end position="48"/>
    </location>
</feature>
<evidence type="ECO:0000256" key="1">
    <source>
        <dbReference type="SAM" id="MobiDB-lite"/>
    </source>
</evidence>
<feature type="compositionally biased region" description="Polar residues" evidence="1">
    <location>
        <begin position="16"/>
        <end position="28"/>
    </location>
</feature>
<dbReference type="AlphaFoldDB" id="A0A5E4NGI5"/>